<dbReference type="Gene3D" id="2.120.10.30">
    <property type="entry name" value="TolB, C-terminal domain"/>
    <property type="match status" value="1"/>
</dbReference>
<feature type="chain" id="PRO_5037344115" evidence="1">
    <location>
        <begin position="23"/>
        <end position="402"/>
    </location>
</feature>
<dbReference type="InterPro" id="IPR011041">
    <property type="entry name" value="Quinoprot_gluc/sorb_DH_b-prop"/>
</dbReference>
<dbReference type="InterPro" id="IPR011042">
    <property type="entry name" value="6-blade_b-propeller_TolB-like"/>
</dbReference>
<keyword evidence="4" id="KW-1185">Reference proteome</keyword>
<feature type="signal peptide" evidence="1">
    <location>
        <begin position="1"/>
        <end position="22"/>
    </location>
</feature>
<evidence type="ECO:0000313" key="3">
    <source>
        <dbReference type="EMBL" id="GGL93337.1"/>
    </source>
</evidence>
<dbReference type="PANTHER" id="PTHR19328">
    <property type="entry name" value="HEDGEHOG-INTERACTING PROTEIN"/>
    <property type="match status" value="1"/>
</dbReference>
<name>A0A917SQP5_9RHOB</name>
<dbReference type="Pfam" id="PF07995">
    <property type="entry name" value="GSDH"/>
    <property type="match status" value="1"/>
</dbReference>
<accession>A0A917SQP5</accession>
<dbReference type="SUPFAM" id="SSF50952">
    <property type="entry name" value="Soluble quinoprotein glucose dehydrogenase"/>
    <property type="match status" value="1"/>
</dbReference>
<protein>
    <submittedName>
        <fullName evidence="3">Glucose dehydrogenase</fullName>
    </submittedName>
</protein>
<feature type="domain" description="Glucose/Sorbosone dehydrogenase" evidence="2">
    <location>
        <begin position="66"/>
        <end position="395"/>
    </location>
</feature>
<dbReference type="PANTHER" id="PTHR19328:SF75">
    <property type="entry name" value="ALDOSE SUGAR DEHYDROGENASE YLII"/>
    <property type="match status" value="1"/>
</dbReference>
<dbReference type="InterPro" id="IPR012938">
    <property type="entry name" value="Glc/Sorbosone_DH"/>
</dbReference>
<reference evidence="3" key="1">
    <citation type="journal article" date="2014" name="Int. J. Syst. Evol. Microbiol.">
        <title>Complete genome sequence of Corynebacterium casei LMG S-19264T (=DSM 44701T), isolated from a smear-ripened cheese.</title>
        <authorList>
            <consortium name="US DOE Joint Genome Institute (JGI-PGF)"/>
            <person name="Walter F."/>
            <person name="Albersmeier A."/>
            <person name="Kalinowski J."/>
            <person name="Ruckert C."/>
        </authorList>
    </citation>
    <scope>NUCLEOTIDE SEQUENCE</scope>
    <source>
        <strain evidence="3">CGMCC 1.6293</strain>
    </source>
</reference>
<evidence type="ECO:0000256" key="1">
    <source>
        <dbReference type="SAM" id="SignalP"/>
    </source>
</evidence>
<dbReference type="AlphaFoldDB" id="A0A917SQP5"/>
<evidence type="ECO:0000259" key="2">
    <source>
        <dbReference type="Pfam" id="PF07995"/>
    </source>
</evidence>
<organism evidence="3 4">
    <name type="scientific">Pseudooceanicola nanhaiensis</name>
    <dbReference type="NCBI Taxonomy" id="375761"/>
    <lineage>
        <taxon>Bacteria</taxon>
        <taxon>Pseudomonadati</taxon>
        <taxon>Pseudomonadota</taxon>
        <taxon>Alphaproteobacteria</taxon>
        <taxon>Rhodobacterales</taxon>
        <taxon>Paracoccaceae</taxon>
        <taxon>Pseudooceanicola</taxon>
    </lineage>
</organism>
<evidence type="ECO:0000313" key="4">
    <source>
        <dbReference type="Proteomes" id="UP000649829"/>
    </source>
</evidence>
<comment type="caution">
    <text evidence="3">The sequence shown here is derived from an EMBL/GenBank/DDBJ whole genome shotgun (WGS) entry which is preliminary data.</text>
</comment>
<dbReference type="Proteomes" id="UP000649829">
    <property type="component" value="Unassembled WGS sequence"/>
</dbReference>
<keyword evidence="1" id="KW-0732">Signal</keyword>
<gene>
    <name evidence="3" type="ORF">GCM10011534_14350</name>
</gene>
<dbReference type="RefSeq" id="WP_028286261.1">
    <property type="nucleotide sequence ID" value="NZ_BMLF01000001.1"/>
</dbReference>
<proteinExistence type="predicted"/>
<reference evidence="3" key="2">
    <citation type="submission" date="2020-09" db="EMBL/GenBank/DDBJ databases">
        <authorList>
            <person name="Sun Q."/>
            <person name="Zhou Y."/>
        </authorList>
    </citation>
    <scope>NUCLEOTIDE SEQUENCE</scope>
    <source>
        <strain evidence="3">CGMCC 1.6293</strain>
    </source>
</reference>
<dbReference type="EMBL" id="BMLF01000001">
    <property type="protein sequence ID" value="GGL93337.1"/>
    <property type="molecule type" value="Genomic_DNA"/>
</dbReference>
<sequence>MTRRTLTLLAGATALVAMPALAQQDATFTWGERNTDLAPAEDSQFRAELVSSGIETERETIVGGLVHPWGIEVLPDGGGYLVTEREGRLRHVSADGTLSDPIGGLPEVDAREQGGLLDVALGPDFANDRMVFWTYAKPVEGGVVTAAAKGRLNEDMTELTDVTDIFVQEPAVDAPMHFGSRILFDGNGHAFVTTGEHFTQENRQLAQDLGTTFGKVVRITLDGEAPEDNPFVGDDSAIDTIFSYGHRNIQGALMMDDTLWTIEHGPKGGDELNLTEAGKNYGWPVISYGEQYSGNPVGSGEAQQEGMEQPVYFWDPVIAPAGMLAYDGEMFADWNGDLLISSLYPGGIVRLEMEDGKVVAEERLARDVGRVRDIAVDDDGSLLVLTDFEDGQLLRISTGGDS</sequence>